<keyword evidence="3" id="KW-1185">Reference proteome</keyword>
<evidence type="ECO:0000313" key="3">
    <source>
        <dbReference type="Proteomes" id="UP001497482"/>
    </source>
</evidence>
<evidence type="ECO:0000256" key="1">
    <source>
        <dbReference type="SAM" id="MobiDB-lite"/>
    </source>
</evidence>
<organism evidence="2 3">
    <name type="scientific">Knipowitschia caucasica</name>
    <name type="common">Caucasian dwarf goby</name>
    <name type="synonym">Pomatoschistus caucasicus</name>
    <dbReference type="NCBI Taxonomy" id="637954"/>
    <lineage>
        <taxon>Eukaryota</taxon>
        <taxon>Metazoa</taxon>
        <taxon>Chordata</taxon>
        <taxon>Craniata</taxon>
        <taxon>Vertebrata</taxon>
        <taxon>Euteleostomi</taxon>
        <taxon>Actinopterygii</taxon>
        <taxon>Neopterygii</taxon>
        <taxon>Teleostei</taxon>
        <taxon>Neoteleostei</taxon>
        <taxon>Acanthomorphata</taxon>
        <taxon>Gobiaria</taxon>
        <taxon>Gobiiformes</taxon>
        <taxon>Gobioidei</taxon>
        <taxon>Gobiidae</taxon>
        <taxon>Gobiinae</taxon>
        <taxon>Knipowitschia</taxon>
    </lineage>
</organism>
<dbReference type="AlphaFoldDB" id="A0AAV2KSC4"/>
<sequence>MRRNRSAASPTTCHEPDRASEPSVESTREQSESGRGLTVAGPRQSTSATVQGPGGGGRGGGGRGVGGGGGGGGCHHMPSIMRGIWVGE</sequence>
<dbReference type="EMBL" id="OZ035824">
    <property type="protein sequence ID" value="CAL1592499.1"/>
    <property type="molecule type" value="Genomic_DNA"/>
</dbReference>
<gene>
    <name evidence="2" type="ORF">KC01_LOCUS21745</name>
</gene>
<proteinExistence type="predicted"/>
<feature type="compositionally biased region" description="Gly residues" evidence="1">
    <location>
        <begin position="52"/>
        <end position="74"/>
    </location>
</feature>
<name>A0AAV2KSC4_KNICA</name>
<feature type="compositionally biased region" description="Polar residues" evidence="1">
    <location>
        <begin position="1"/>
        <end position="12"/>
    </location>
</feature>
<dbReference type="Proteomes" id="UP001497482">
    <property type="component" value="Chromosome 2"/>
</dbReference>
<reference evidence="2 3" key="1">
    <citation type="submission" date="2024-04" db="EMBL/GenBank/DDBJ databases">
        <authorList>
            <person name="Waldvogel A.-M."/>
            <person name="Schoenle A."/>
        </authorList>
    </citation>
    <scope>NUCLEOTIDE SEQUENCE [LARGE SCALE GENOMIC DNA]</scope>
</reference>
<accession>A0AAV2KSC4</accession>
<protein>
    <submittedName>
        <fullName evidence="2">Uncharacterized protein</fullName>
    </submittedName>
</protein>
<feature type="compositionally biased region" description="Basic and acidic residues" evidence="1">
    <location>
        <begin position="14"/>
        <end position="32"/>
    </location>
</feature>
<evidence type="ECO:0000313" key="2">
    <source>
        <dbReference type="EMBL" id="CAL1592499.1"/>
    </source>
</evidence>
<feature type="region of interest" description="Disordered" evidence="1">
    <location>
        <begin position="1"/>
        <end position="88"/>
    </location>
</feature>